<sequence length="560" mass="60489">MTEPLLAPPASPARPVERLLGVDDLVVATGNGRRLVDSIRFSLGVGESVGIVGESGSGKSMTARALIGLLPPGTAAQGSITFGDSEISDLPERRLRRWRGAEIGLLMQDPFTILNPLTTAGDQLAETLRAGRTGRSARLSRAALAADVRRRLVEVGIADPGVAEKYPFELSGGTRQRVALAAAIARDPRLLIADEPTTALDTTTQREVLALLRRIQRERQMGLLLITHDLRVAFSVCDRILVMRAGTIVEEADPETLRTTPADAYTAGLLAADRALEAPRAAPPALTAEAPRVLLEARQVTKRFPLPRRRRRLQDWPIALDGVDLDVVEGRSLGVVGESGSGKTTLARCILGLEQPTSGSIRIDDLEVSRYDRLSAPDLRRARQAVQCVFQDPYSSLNPSHTIGFILAEAIRRRAGDRASRADVTAEVVALLDRVGLPANHAERRPAALSGGQRQRIAIARALAAQPRIIVCDEPVSALDVSVQAQVLDVLREVQEQGVTLLFITHDLAVARHMTDDLVVLYRGNVVEKGVTERVLTDPQHDYTRRLLAAVPSGSPGWLG</sequence>
<feature type="domain" description="ABC transporter" evidence="5">
    <location>
        <begin position="20"/>
        <end position="270"/>
    </location>
</feature>
<dbReference type="InterPro" id="IPR003593">
    <property type="entry name" value="AAA+_ATPase"/>
</dbReference>
<protein>
    <submittedName>
        <fullName evidence="6">ABC transporter ATP-binding protein</fullName>
    </submittedName>
</protein>
<name>A0A7J5DSA4_NOCSI</name>
<dbReference type="NCBIfam" id="NF008453">
    <property type="entry name" value="PRK11308.1"/>
    <property type="match status" value="2"/>
</dbReference>
<dbReference type="Pfam" id="PF00005">
    <property type="entry name" value="ABC_tran"/>
    <property type="match status" value="2"/>
</dbReference>
<evidence type="ECO:0000259" key="5">
    <source>
        <dbReference type="PROSITE" id="PS50893"/>
    </source>
</evidence>
<evidence type="ECO:0000256" key="4">
    <source>
        <dbReference type="ARBA" id="ARBA00022840"/>
    </source>
</evidence>
<dbReference type="GO" id="GO:0005524">
    <property type="term" value="F:ATP binding"/>
    <property type="evidence" value="ECO:0007669"/>
    <property type="project" value="UniProtKB-KW"/>
</dbReference>
<dbReference type="InterPro" id="IPR050319">
    <property type="entry name" value="ABC_transp_ATP-bind"/>
</dbReference>
<dbReference type="CDD" id="cd03257">
    <property type="entry name" value="ABC_NikE_OppD_transporters"/>
    <property type="match status" value="2"/>
</dbReference>
<evidence type="ECO:0000313" key="7">
    <source>
        <dbReference type="Proteomes" id="UP000449906"/>
    </source>
</evidence>
<dbReference type="GO" id="GO:0055085">
    <property type="term" value="P:transmembrane transport"/>
    <property type="evidence" value="ECO:0007669"/>
    <property type="project" value="UniProtKB-ARBA"/>
</dbReference>
<evidence type="ECO:0000313" key="6">
    <source>
        <dbReference type="EMBL" id="KAB2807830.1"/>
    </source>
</evidence>
<keyword evidence="4 6" id="KW-0067">ATP-binding</keyword>
<reference evidence="6 7" key="1">
    <citation type="submission" date="2019-09" db="EMBL/GenBank/DDBJ databases">
        <title>Pimelobacter sp. isolated from Paulinella.</title>
        <authorList>
            <person name="Jeong S.E."/>
        </authorList>
    </citation>
    <scope>NUCLEOTIDE SEQUENCE [LARGE SCALE GENOMIC DNA]</scope>
    <source>
        <strain evidence="6 7">Pch-N</strain>
    </source>
</reference>
<dbReference type="EMBL" id="WBVM01000004">
    <property type="protein sequence ID" value="KAB2807830.1"/>
    <property type="molecule type" value="Genomic_DNA"/>
</dbReference>
<dbReference type="RefSeq" id="WP_151582311.1">
    <property type="nucleotide sequence ID" value="NZ_WBVM01000004.1"/>
</dbReference>
<dbReference type="SMART" id="SM00382">
    <property type="entry name" value="AAA"/>
    <property type="match status" value="2"/>
</dbReference>
<accession>A0A7J5DSA4</accession>
<evidence type="ECO:0000256" key="1">
    <source>
        <dbReference type="ARBA" id="ARBA00005417"/>
    </source>
</evidence>
<keyword evidence="2" id="KW-0813">Transport</keyword>
<dbReference type="Proteomes" id="UP000449906">
    <property type="component" value="Unassembled WGS sequence"/>
</dbReference>
<dbReference type="PROSITE" id="PS00211">
    <property type="entry name" value="ABC_TRANSPORTER_1"/>
    <property type="match status" value="1"/>
</dbReference>
<dbReference type="InterPro" id="IPR017871">
    <property type="entry name" value="ABC_transporter-like_CS"/>
</dbReference>
<keyword evidence="3" id="KW-0547">Nucleotide-binding</keyword>
<dbReference type="PANTHER" id="PTHR43776">
    <property type="entry name" value="TRANSPORT ATP-BINDING PROTEIN"/>
    <property type="match status" value="1"/>
</dbReference>
<dbReference type="GO" id="GO:0015833">
    <property type="term" value="P:peptide transport"/>
    <property type="evidence" value="ECO:0007669"/>
    <property type="project" value="InterPro"/>
</dbReference>
<dbReference type="InterPro" id="IPR013563">
    <property type="entry name" value="Oligopep_ABC_C"/>
</dbReference>
<comment type="similarity">
    <text evidence="1">Belongs to the ABC transporter superfamily.</text>
</comment>
<dbReference type="GO" id="GO:0016887">
    <property type="term" value="F:ATP hydrolysis activity"/>
    <property type="evidence" value="ECO:0007669"/>
    <property type="project" value="InterPro"/>
</dbReference>
<feature type="domain" description="ABC transporter" evidence="5">
    <location>
        <begin position="295"/>
        <end position="548"/>
    </location>
</feature>
<dbReference type="PANTHER" id="PTHR43776:SF7">
    <property type="entry name" value="D,D-DIPEPTIDE TRANSPORT ATP-BINDING PROTEIN DDPF-RELATED"/>
    <property type="match status" value="1"/>
</dbReference>
<evidence type="ECO:0000256" key="2">
    <source>
        <dbReference type="ARBA" id="ARBA00022448"/>
    </source>
</evidence>
<dbReference type="Gene3D" id="3.40.50.300">
    <property type="entry name" value="P-loop containing nucleotide triphosphate hydrolases"/>
    <property type="match status" value="2"/>
</dbReference>
<comment type="caution">
    <text evidence="6">The sequence shown here is derived from an EMBL/GenBank/DDBJ whole genome shotgun (WGS) entry which is preliminary data.</text>
</comment>
<proteinExistence type="inferred from homology"/>
<dbReference type="InterPro" id="IPR003439">
    <property type="entry name" value="ABC_transporter-like_ATP-bd"/>
</dbReference>
<dbReference type="SUPFAM" id="SSF52540">
    <property type="entry name" value="P-loop containing nucleoside triphosphate hydrolases"/>
    <property type="match status" value="2"/>
</dbReference>
<dbReference type="AlphaFoldDB" id="A0A7J5DSA4"/>
<organism evidence="6 7">
    <name type="scientific">Nocardioides simplex</name>
    <name type="common">Arthrobacter simplex</name>
    <dbReference type="NCBI Taxonomy" id="2045"/>
    <lineage>
        <taxon>Bacteria</taxon>
        <taxon>Bacillati</taxon>
        <taxon>Actinomycetota</taxon>
        <taxon>Actinomycetes</taxon>
        <taxon>Propionibacteriales</taxon>
        <taxon>Nocardioidaceae</taxon>
        <taxon>Pimelobacter</taxon>
    </lineage>
</organism>
<gene>
    <name evidence="6" type="ORF">F9L07_24385</name>
</gene>
<dbReference type="Pfam" id="PF08352">
    <property type="entry name" value="oligo_HPY"/>
    <property type="match status" value="1"/>
</dbReference>
<dbReference type="PROSITE" id="PS50893">
    <property type="entry name" value="ABC_TRANSPORTER_2"/>
    <property type="match status" value="2"/>
</dbReference>
<evidence type="ECO:0000256" key="3">
    <source>
        <dbReference type="ARBA" id="ARBA00022741"/>
    </source>
</evidence>
<dbReference type="InterPro" id="IPR027417">
    <property type="entry name" value="P-loop_NTPase"/>
</dbReference>